<dbReference type="Pfam" id="PF19528">
    <property type="entry name" value="DUF6056"/>
    <property type="match status" value="1"/>
</dbReference>
<feature type="transmembrane region" description="Helical" evidence="1">
    <location>
        <begin position="155"/>
        <end position="180"/>
    </location>
</feature>
<dbReference type="EMBL" id="RQZG01000011">
    <property type="protein sequence ID" value="RRD04467.1"/>
    <property type="molecule type" value="Genomic_DNA"/>
</dbReference>
<feature type="transmembrane region" description="Helical" evidence="1">
    <location>
        <begin position="392"/>
        <end position="409"/>
    </location>
</feature>
<accession>A0A3P1T4M5</accession>
<feature type="transmembrane region" description="Helical" evidence="1">
    <location>
        <begin position="421"/>
        <end position="442"/>
    </location>
</feature>
<feature type="transmembrane region" description="Helical" evidence="1">
    <location>
        <begin position="20"/>
        <end position="39"/>
    </location>
</feature>
<protein>
    <submittedName>
        <fullName evidence="2">Uncharacterized protein</fullName>
    </submittedName>
</protein>
<dbReference type="AlphaFoldDB" id="A0A3P1T4M5"/>
<feature type="transmembrane region" description="Helical" evidence="1">
    <location>
        <begin position="130"/>
        <end position="149"/>
    </location>
</feature>
<proteinExistence type="predicted"/>
<evidence type="ECO:0000313" key="3">
    <source>
        <dbReference type="Proteomes" id="UP000280819"/>
    </source>
</evidence>
<comment type="caution">
    <text evidence="2">The sequence shown here is derived from an EMBL/GenBank/DDBJ whole genome shotgun (WGS) entry which is preliminary data.</text>
</comment>
<dbReference type="OrthoDB" id="5198802at2"/>
<keyword evidence="1" id="KW-1133">Transmembrane helix</keyword>
<organism evidence="2 3">
    <name type="scientific">Arachnia propionica</name>
    <dbReference type="NCBI Taxonomy" id="1750"/>
    <lineage>
        <taxon>Bacteria</taxon>
        <taxon>Bacillati</taxon>
        <taxon>Actinomycetota</taxon>
        <taxon>Actinomycetes</taxon>
        <taxon>Propionibacteriales</taxon>
        <taxon>Propionibacteriaceae</taxon>
        <taxon>Arachnia</taxon>
    </lineage>
</organism>
<evidence type="ECO:0000313" key="2">
    <source>
        <dbReference type="EMBL" id="RRD04467.1"/>
    </source>
</evidence>
<evidence type="ECO:0000256" key="1">
    <source>
        <dbReference type="SAM" id="Phobius"/>
    </source>
</evidence>
<feature type="transmembrane region" description="Helical" evidence="1">
    <location>
        <begin position="98"/>
        <end position="118"/>
    </location>
</feature>
<dbReference type="Proteomes" id="UP000280819">
    <property type="component" value="Unassembled WGS sequence"/>
</dbReference>
<feature type="transmembrane region" description="Helical" evidence="1">
    <location>
        <begin position="319"/>
        <end position="340"/>
    </location>
</feature>
<feature type="transmembrane region" description="Helical" evidence="1">
    <location>
        <begin position="288"/>
        <end position="307"/>
    </location>
</feature>
<keyword evidence="1" id="KW-0472">Membrane</keyword>
<feature type="transmembrane region" description="Helical" evidence="1">
    <location>
        <begin position="360"/>
        <end position="380"/>
    </location>
</feature>
<sequence>MTSTTGARRAARPGGGHRWVQLMLAVALLTVVWVLLWRLPVLMGDDRFFATASNLPGGAQTREGISKVMEDAWYRYNGRLADGLGPVYFALGDTVMRLIMAVSYVLMTVLMWLWYRIARPGHDDEPRNRFWAEFGLFALVPFVMVGTHHRLAGESIFLAAAVWNYVIPVNLALLAFLPFLRRVSGRPGSVIWEVLAAPVIVVTMVMHEMVSIACCCLVAAGLWWLRRQWRDWRNLLVVVPTCYGMYLKVQAPGLWNRADREEHSLEADGLVGVVDKLQRAAAALSDHYTYYLVLTVLVIAAVLVLALTGHAHESRMRRVGAWSVLPLLGLLILVSWRFRYAVAHMVPDSVPQLRDLTRPHQVVILALSVALLGVVVWLALRRIPQRCGPLPGLVAAAFLGTLGVTVLLARPEFGHLQRASLAALLLLGFLAAVLAADLLPLLRRQHLAAMLLGVQVFVGVEGAVFSATQLAVNRSAWDEVEEQIAQARRGEISEILIPQRLPCGDLTWYYWPPHVERTYEQLRVYHGLDDSVQFTPIISDRPCSMN</sequence>
<keyword evidence="1" id="KW-0812">Transmembrane</keyword>
<reference evidence="2 3" key="1">
    <citation type="submission" date="2018-11" db="EMBL/GenBank/DDBJ databases">
        <title>Genomes From Bacteria Associated with the Canine Oral Cavity: a Test Case for Automated Genome-Based Taxonomic Assignment.</title>
        <authorList>
            <person name="Coil D.A."/>
            <person name="Jospin G."/>
            <person name="Darling A.E."/>
            <person name="Wallis C."/>
            <person name="Davis I.J."/>
            <person name="Harris S."/>
            <person name="Eisen J.A."/>
            <person name="Holcombe L.J."/>
            <person name="O'Flynn C."/>
        </authorList>
    </citation>
    <scope>NUCLEOTIDE SEQUENCE [LARGE SCALE GENOMIC DNA]</scope>
    <source>
        <strain evidence="2 3">OH887_COT-365</strain>
    </source>
</reference>
<name>A0A3P1T4M5_9ACTN</name>
<dbReference type="RefSeq" id="WP_124845097.1">
    <property type="nucleotide sequence ID" value="NZ_RQZG01000011.1"/>
</dbReference>
<dbReference type="InterPro" id="IPR045691">
    <property type="entry name" value="DUF6056"/>
</dbReference>
<gene>
    <name evidence="2" type="ORF">EII34_10460</name>
</gene>
<feature type="transmembrane region" description="Helical" evidence="1">
    <location>
        <begin position="192"/>
        <end position="225"/>
    </location>
</feature>